<dbReference type="GO" id="GO:0022627">
    <property type="term" value="C:cytosolic small ribosomal subunit"/>
    <property type="evidence" value="ECO:0007669"/>
    <property type="project" value="TreeGrafter"/>
</dbReference>
<accession>B6AFA6</accession>
<dbReference type="OrthoDB" id="2194683at2759"/>
<dbReference type="GO" id="GO:0000049">
    <property type="term" value="F:tRNA binding"/>
    <property type="evidence" value="ECO:0007669"/>
    <property type="project" value="TreeGrafter"/>
</dbReference>
<evidence type="ECO:0000256" key="6">
    <source>
        <dbReference type="ARBA" id="ARBA00022845"/>
    </source>
</evidence>
<evidence type="ECO:0000256" key="5">
    <source>
        <dbReference type="ARBA" id="ARBA00022737"/>
    </source>
</evidence>
<dbReference type="Pfam" id="PF08662">
    <property type="entry name" value="eIF2A"/>
    <property type="match status" value="2"/>
</dbReference>
<organism evidence="9 10">
    <name type="scientific">Cryptosporidium muris (strain RN66)</name>
    <dbReference type="NCBI Taxonomy" id="441375"/>
    <lineage>
        <taxon>Eukaryota</taxon>
        <taxon>Sar</taxon>
        <taxon>Alveolata</taxon>
        <taxon>Apicomplexa</taxon>
        <taxon>Conoidasida</taxon>
        <taxon>Coccidia</taxon>
        <taxon>Eucoccidiorida</taxon>
        <taxon>Eimeriorina</taxon>
        <taxon>Cryptosporidiidae</taxon>
        <taxon>Cryptosporidium</taxon>
    </lineage>
</organism>
<keyword evidence="3" id="KW-0396">Initiation factor</keyword>
<keyword evidence="4" id="KW-0853">WD repeat</keyword>
<dbReference type="Proteomes" id="UP000001460">
    <property type="component" value="Unassembled WGS sequence"/>
</dbReference>
<dbReference type="GO" id="GO:0003743">
    <property type="term" value="F:translation initiation factor activity"/>
    <property type="evidence" value="ECO:0007669"/>
    <property type="project" value="UniProtKB-KW"/>
</dbReference>
<dbReference type="Gene3D" id="2.130.10.10">
    <property type="entry name" value="YVTN repeat-like/Quinoprotein amine dehydrogenase"/>
    <property type="match status" value="1"/>
</dbReference>
<dbReference type="GO" id="GO:0043022">
    <property type="term" value="F:ribosome binding"/>
    <property type="evidence" value="ECO:0007669"/>
    <property type="project" value="TreeGrafter"/>
</dbReference>
<evidence type="ECO:0000256" key="4">
    <source>
        <dbReference type="ARBA" id="ARBA00022574"/>
    </source>
</evidence>
<gene>
    <name evidence="9" type="ORF">CMU_032820</name>
</gene>
<evidence type="ECO:0000256" key="1">
    <source>
        <dbReference type="ARBA" id="ARBA00009573"/>
    </source>
</evidence>
<reference evidence="9" key="1">
    <citation type="submission" date="2008-06" db="EMBL/GenBank/DDBJ databases">
        <authorList>
            <person name="Lorenzi H."/>
            <person name="Inman J."/>
            <person name="Miller J."/>
            <person name="Schobel S."/>
            <person name="Amedeo P."/>
            <person name="Caler E.V."/>
            <person name="da Silva J."/>
        </authorList>
    </citation>
    <scope>NUCLEOTIDE SEQUENCE [LARGE SCALE GENOMIC DNA]</scope>
    <source>
        <strain evidence="9">RN66</strain>
    </source>
</reference>
<proteinExistence type="inferred from homology"/>
<dbReference type="SUPFAM" id="SSF82171">
    <property type="entry name" value="DPP6 N-terminal domain-like"/>
    <property type="match status" value="1"/>
</dbReference>
<name>B6AFA6_CRYMR</name>
<dbReference type="RefSeq" id="XP_002141246.1">
    <property type="nucleotide sequence ID" value="XM_002141210.1"/>
</dbReference>
<comment type="similarity">
    <text evidence="1">Belongs to the WD repeat EIF2A family.</text>
</comment>
<evidence type="ECO:0000256" key="3">
    <source>
        <dbReference type="ARBA" id="ARBA00022540"/>
    </source>
</evidence>
<dbReference type="PANTHER" id="PTHR13227:SF0">
    <property type="entry name" value="EUKARYOTIC TRANSLATION INITIATION FACTOR 2A"/>
    <property type="match status" value="1"/>
</dbReference>
<dbReference type="InterPro" id="IPR013979">
    <property type="entry name" value="TIF_beta_prop-like"/>
</dbReference>
<dbReference type="GO" id="GO:0006417">
    <property type="term" value="P:regulation of translation"/>
    <property type="evidence" value="ECO:0007669"/>
    <property type="project" value="UniProtKB-KW"/>
</dbReference>
<dbReference type="GO" id="GO:0003729">
    <property type="term" value="F:mRNA binding"/>
    <property type="evidence" value="ECO:0007669"/>
    <property type="project" value="TreeGrafter"/>
</dbReference>
<keyword evidence="6" id="KW-0810">Translation regulation</keyword>
<keyword evidence="10" id="KW-1185">Reference proteome</keyword>
<evidence type="ECO:0000256" key="7">
    <source>
        <dbReference type="ARBA" id="ARBA00022917"/>
    </source>
</evidence>
<evidence type="ECO:0000259" key="8">
    <source>
        <dbReference type="Pfam" id="PF08662"/>
    </source>
</evidence>
<keyword evidence="5" id="KW-0677">Repeat</keyword>
<dbReference type="eggNOG" id="KOG2315">
    <property type="taxonomic scope" value="Eukaryota"/>
</dbReference>
<dbReference type="InterPro" id="IPR015943">
    <property type="entry name" value="WD40/YVTN_repeat-like_dom_sf"/>
</dbReference>
<feature type="domain" description="Translation initiation factor beta propellor-like" evidence="8">
    <location>
        <begin position="236"/>
        <end position="286"/>
    </location>
</feature>
<dbReference type="EMBL" id="DS989731">
    <property type="protein sequence ID" value="EEA06897.1"/>
    <property type="molecule type" value="Genomic_DNA"/>
</dbReference>
<dbReference type="VEuPathDB" id="CryptoDB:CMU_032820"/>
<sequence length="583" mass="66264">MDHGDEVICLGKGGVYKIRGITSNNSNENIIEKPMPYLPGVEIYTHESQGRGYCYVPAESKNSVIIVTDKMNKILKVEGNFPVRKLQYSPLGSYLLILTVYEQGKNEDNLCVYKLGNELKLLFSFPFRTNSAKVLSTWPPYRWSNNELWAFKVQDTCLSIYDGHTESLDNPIETLTFNKSIQLSLSSEISNKQDLNNTYLNFAIVAYYSNPNVDIYIYHIERNLDNISSIYLINNKELNEVQQAQLSWNYNATSLLVFTQVEGETLGKSYFGSSSLHLFRINNTKTVIPNDIWSKNKTSESKNNISVSNKYNVKYIEVVSSSEGPVNDVSWSPIEDEFLLCKGVIPPELTLNSGYDGSPKLSFGRSRRNTIRWNPSGKWFAYGGFGNLAGELDIWDVTKQKLIGQTNASCCITLEWSFDGRYLLASTTSPRLRVDNAIRVFRYNGDLLGRIDFDTLYSAFWTPSLLSTRENIIYRSVSPGREFKPKVTPEKQVYRPRWATSDFAERMRVARGIQDVSKDANNQRKAKPEYIIPGLPTLEASVAATKRNGPTNFIKPKNRFKKKFEQNDLNVNSINGLVNNMSL</sequence>
<keyword evidence="7" id="KW-0648">Protein biosynthesis</keyword>
<dbReference type="PANTHER" id="PTHR13227">
    <property type="entry name" value="EUKARYOTIC TRANSLATION INITIATION FACTOR 2A"/>
    <property type="match status" value="1"/>
</dbReference>
<evidence type="ECO:0000256" key="2">
    <source>
        <dbReference type="ARBA" id="ARBA00013819"/>
    </source>
</evidence>
<feature type="domain" description="Translation initiation factor beta propellor-like" evidence="8">
    <location>
        <begin position="295"/>
        <end position="458"/>
    </location>
</feature>
<dbReference type="STRING" id="441375.B6AFA6"/>
<protein>
    <recommendedName>
        <fullName evidence="2">Eukaryotic translation initiation factor 2A</fullName>
    </recommendedName>
</protein>
<dbReference type="GeneID" id="6996541"/>
<evidence type="ECO:0000313" key="9">
    <source>
        <dbReference type="EMBL" id="EEA06897.1"/>
    </source>
</evidence>
<evidence type="ECO:0000313" key="10">
    <source>
        <dbReference type="Proteomes" id="UP000001460"/>
    </source>
</evidence>
<dbReference type="InterPro" id="IPR011387">
    <property type="entry name" value="TIF2A"/>
</dbReference>
<dbReference type="AlphaFoldDB" id="B6AFA6"/>